<proteinExistence type="predicted"/>
<dbReference type="AlphaFoldDB" id="A0A165DKZ2"/>
<dbReference type="Proteomes" id="UP000076842">
    <property type="component" value="Unassembled WGS sequence"/>
</dbReference>
<protein>
    <submittedName>
        <fullName evidence="2">Uncharacterized protein</fullName>
    </submittedName>
</protein>
<gene>
    <name evidence="2" type="ORF">CALCODRAFT_486677</name>
</gene>
<keyword evidence="1" id="KW-0732">Signal</keyword>
<dbReference type="EMBL" id="KV424048">
    <property type="protein sequence ID" value="KZT53042.1"/>
    <property type="molecule type" value="Genomic_DNA"/>
</dbReference>
<feature type="signal peptide" evidence="1">
    <location>
        <begin position="1"/>
        <end position="19"/>
    </location>
</feature>
<keyword evidence="3" id="KW-1185">Reference proteome</keyword>
<sequence>MQFTLFASSLLLTAVGVAAQGPIIRIPGQIVSPLNDAHYLYGAIIPFAYNYTAAAEKLVAPPLVDVYVHKSGDEHYVEVAKNLDCSKSSCVNGILKHDLNLRDYTPLIGTGVYELWTVQENFSPFLINASRITTKTITGEISFTVELPLGGPVADKPSVHALTVQ</sequence>
<name>A0A165DKZ2_9BASI</name>
<feature type="chain" id="PRO_5007856644" evidence="1">
    <location>
        <begin position="20"/>
        <end position="165"/>
    </location>
</feature>
<reference evidence="2 3" key="1">
    <citation type="journal article" date="2016" name="Mol. Biol. Evol.">
        <title>Comparative Genomics of Early-Diverging Mushroom-Forming Fungi Provides Insights into the Origins of Lignocellulose Decay Capabilities.</title>
        <authorList>
            <person name="Nagy L.G."/>
            <person name="Riley R."/>
            <person name="Tritt A."/>
            <person name="Adam C."/>
            <person name="Daum C."/>
            <person name="Floudas D."/>
            <person name="Sun H."/>
            <person name="Yadav J.S."/>
            <person name="Pangilinan J."/>
            <person name="Larsson K.H."/>
            <person name="Matsuura K."/>
            <person name="Barry K."/>
            <person name="Labutti K."/>
            <person name="Kuo R."/>
            <person name="Ohm R.A."/>
            <person name="Bhattacharya S.S."/>
            <person name="Shirouzu T."/>
            <person name="Yoshinaga Y."/>
            <person name="Martin F.M."/>
            <person name="Grigoriev I.V."/>
            <person name="Hibbett D.S."/>
        </authorList>
    </citation>
    <scope>NUCLEOTIDE SEQUENCE [LARGE SCALE GENOMIC DNA]</scope>
    <source>
        <strain evidence="2 3">HHB12733</strain>
    </source>
</reference>
<dbReference type="InParanoid" id="A0A165DKZ2"/>
<evidence type="ECO:0000313" key="2">
    <source>
        <dbReference type="EMBL" id="KZT53042.1"/>
    </source>
</evidence>
<dbReference type="OrthoDB" id="10360946at2759"/>
<accession>A0A165DKZ2</accession>
<evidence type="ECO:0000256" key="1">
    <source>
        <dbReference type="SAM" id="SignalP"/>
    </source>
</evidence>
<organism evidence="2 3">
    <name type="scientific">Calocera cornea HHB12733</name>
    <dbReference type="NCBI Taxonomy" id="1353952"/>
    <lineage>
        <taxon>Eukaryota</taxon>
        <taxon>Fungi</taxon>
        <taxon>Dikarya</taxon>
        <taxon>Basidiomycota</taxon>
        <taxon>Agaricomycotina</taxon>
        <taxon>Dacrymycetes</taxon>
        <taxon>Dacrymycetales</taxon>
        <taxon>Dacrymycetaceae</taxon>
        <taxon>Calocera</taxon>
    </lineage>
</organism>
<evidence type="ECO:0000313" key="3">
    <source>
        <dbReference type="Proteomes" id="UP000076842"/>
    </source>
</evidence>